<evidence type="ECO:0000313" key="2">
    <source>
        <dbReference type="Proteomes" id="UP000054018"/>
    </source>
</evidence>
<proteinExistence type="predicted"/>
<reference evidence="2" key="2">
    <citation type="submission" date="2015-01" db="EMBL/GenBank/DDBJ databases">
        <title>Evolutionary Origins and Diversification of the Mycorrhizal Mutualists.</title>
        <authorList>
            <consortium name="DOE Joint Genome Institute"/>
            <consortium name="Mycorrhizal Genomics Consortium"/>
            <person name="Kohler A."/>
            <person name="Kuo A."/>
            <person name="Nagy L.G."/>
            <person name="Floudas D."/>
            <person name="Copeland A."/>
            <person name="Barry K.W."/>
            <person name="Cichocki N."/>
            <person name="Veneault-Fourrey C."/>
            <person name="LaButti K."/>
            <person name="Lindquist E.A."/>
            <person name="Lipzen A."/>
            <person name="Lundell T."/>
            <person name="Morin E."/>
            <person name="Murat C."/>
            <person name="Riley R."/>
            <person name="Ohm R."/>
            <person name="Sun H."/>
            <person name="Tunlid A."/>
            <person name="Henrissat B."/>
            <person name="Grigoriev I.V."/>
            <person name="Hibbett D.S."/>
            <person name="Martin F."/>
        </authorList>
    </citation>
    <scope>NUCLEOTIDE SEQUENCE [LARGE SCALE GENOMIC DNA]</scope>
    <source>
        <strain evidence="2">441</strain>
    </source>
</reference>
<dbReference type="EMBL" id="KN834043">
    <property type="protein sequence ID" value="KIK12829.1"/>
    <property type="molecule type" value="Genomic_DNA"/>
</dbReference>
<reference evidence="1 2" key="1">
    <citation type="submission" date="2014-04" db="EMBL/GenBank/DDBJ databases">
        <authorList>
            <consortium name="DOE Joint Genome Institute"/>
            <person name="Kuo A."/>
            <person name="Kohler A."/>
            <person name="Costa M.D."/>
            <person name="Nagy L.G."/>
            <person name="Floudas D."/>
            <person name="Copeland A."/>
            <person name="Barry K.W."/>
            <person name="Cichocki N."/>
            <person name="Veneault-Fourrey C."/>
            <person name="LaButti K."/>
            <person name="Lindquist E.A."/>
            <person name="Lipzen A."/>
            <person name="Lundell T."/>
            <person name="Morin E."/>
            <person name="Murat C."/>
            <person name="Sun H."/>
            <person name="Tunlid A."/>
            <person name="Henrissat B."/>
            <person name="Grigoriev I.V."/>
            <person name="Hibbett D.S."/>
            <person name="Martin F."/>
            <person name="Nordberg H.P."/>
            <person name="Cantor M.N."/>
            <person name="Hua S.X."/>
        </authorList>
    </citation>
    <scope>NUCLEOTIDE SEQUENCE [LARGE SCALE GENOMIC DNA]</scope>
    <source>
        <strain evidence="1 2">441</strain>
    </source>
</reference>
<keyword evidence="2" id="KW-1185">Reference proteome</keyword>
<accession>A0A0C9YFW2</accession>
<protein>
    <submittedName>
        <fullName evidence="1">Uncharacterized protein</fullName>
    </submittedName>
</protein>
<name>A0A0C9YFW2_9AGAM</name>
<sequence length="72" mass="7976">MPRSDRFSLAKTSHSKWIPYDIRSRSRYVSAGQLAVPQTSHLHDPTIVTGVTTSTGADHDIDVVCPHLLPHN</sequence>
<dbReference type="Proteomes" id="UP000054018">
    <property type="component" value="Unassembled WGS sequence"/>
</dbReference>
<evidence type="ECO:0000313" key="1">
    <source>
        <dbReference type="EMBL" id="KIK12829.1"/>
    </source>
</evidence>
<gene>
    <name evidence="1" type="ORF">PISMIDRAFT_689144</name>
</gene>
<dbReference type="AlphaFoldDB" id="A0A0C9YFW2"/>
<organism evidence="1 2">
    <name type="scientific">Pisolithus microcarpus 441</name>
    <dbReference type="NCBI Taxonomy" id="765257"/>
    <lineage>
        <taxon>Eukaryota</taxon>
        <taxon>Fungi</taxon>
        <taxon>Dikarya</taxon>
        <taxon>Basidiomycota</taxon>
        <taxon>Agaricomycotina</taxon>
        <taxon>Agaricomycetes</taxon>
        <taxon>Agaricomycetidae</taxon>
        <taxon>Boletales</taxon>
        <taxon>Sclerodermatineae</taxon>
        <taxon>Pisolithaceae</taxon>
        <taxon>Pisolithus</taxon>
    </lineage>
</organism>
<dbReference type="HOGENOM" id="CLU_2723153_0_0_1"/>